<evidence type="ECO:0000313" key="2">
    <source>
        <dbReference type="Proteomes" id="UP000790709"/>
    </source>
</evidence>
<dbReference type="Proteomes" id="UP000790709">
    <property type="component" value="Unassembled WGS sequence"/>
</dbReference>
<proteinExistence type="predicted"/>
<sequence>MGFCRRCGDIVTGPRCKCGGTAVAPVVQWASSKANDTDKWSQTYVARDKSPARPQIRDQSDPDIYTSTSNPSPETVTSPPSPVKRFPRPNSTVVSNPRTSSSLSNRISAHIVSATTRPPSPLKQSTSLNDDEPPPSPTAADILPSPYAPELSKAYGSVLQPKESLASYSCAICSTEFPPDATIYPDPSSPNSSIGDRFLCRSCFVVNGGSKGDCPTCHRPVLILKSEGGFVETSGRVWHRRCFRCEGCAKNIGDTPMVDLVGRPSCADCFDSCLKRDRTPRKTHESTAPDRSTLNGSRGDAKSREGSPAIEELEQRLGIFKNREGSPVLEELTQRLNAVLNRTPTKDPPLARSPPPTRPIDTASHETSPLVHRARERTRSILEITSPFAARAETSTIDDSPSQQFRRHRSPDPGEDVNASPNQRNDSPVSGRASLDAVEEMKRRFMRQSSSSPAAQVEPVSMTPSPSSTPLLQTPPVKSPMASKIPVAKRLSASPSLRHSMSASSLGSARDRLSWIPSTPDLMSDFSDTTTQSSGPSSPPFNSPQTHQSDIFGGIRKRYSREGVVDDVDDPEAEGRQFPPVLTPKTPKLGKTSIPAATLSPDSLCAKCGGSLFASKAGGRFVTVPETNATGPPKTYHTECFRCTMCDGPFKETSTGQAVFVRGEGGACHVECAPPERISIKSTAVSSPITSVFPPTSAPPFTPITNTTALSATASSSVVANTSPYSSSRYERPLPSASTPFPRFGSSASCPGCLKSVSPMEMGVVPGPQGSRWHASCLACGGKGSTKGRRDKGQPGCGKRLDSAAKRDNDGGVWCRECLLLLPPSLRNSQVESPTKPLVPSFTGRSVGSRGVAPQFTGTTTIARQFTGLRGPDAGMVRQLTGGGLSPTRQLAGSPTKQLGNAPGVLRPRPKSVIGMRSGKSIDEGRGMFLVRQMTGGGGSFGA</sequence>
<organism evidence="1 2">
    <name type="scientific">Leucogyrophana mollusca</name>
    <dbReference type="NCBI Taxonomy" id="85980"/>
    <lineage>
        <taxon>Eukaryota</taxon>
        <taxon>Fungi</taxon>
        <taxon>Dikarya</taxon>
        <taxon>Basidiomycota</taxon>
        <taxon>Agaricomycotina</taxon>
        <taxon>Agaricomycetes</taxon>
        <taxon>Agaricomycetidae</taxon>
        <taxon>Boletales</taxon>
        <taxon>Boletales incertae sedis</taxon>
        <taxon>Leucogyrophana</taxon>
    </lineage>
</organism>
<accession>A0ACB8C005</accession>
<comment type="caution">
    <text evidence="1">The sequence shown here is derived from an EMBL/GenBank/DDBJ whole genome shotgun (WGS) entry which is preliminary data.</text>
</comment>
<dbReference type="EMBL" id="MU266328">
    <property type="protein sequence ID" value="KAH7931137.1"/>
    <property type="molecule type" value="Genomic_DNA"/>
</dbReference>
<protein>
    <submittedName>
        <fullName evidence="1">Uncharacterized protein</fullName>
    </submittedName>
</protein>
<reference evidence="1" key="1">
    <citation type="journal article" date="2021" name="New Phytol.">
        <title>Evolutionary innovations through gain and loss of genes in the ectomycorrhizal Boletales.</title>
        <authorList>
            <person name="Wu G."/>
            <person name="Miyauchi S."/>
            <person name="Morin E."/>
            <person name="Kuo A."/>
            <person name="Drula E."/>
            <person name="Varga T."/>
            <person name="Kohler A."/>
            <person name="Feng B."/>
            <person name="Cao Y."/>
            <person name="Lipzen A."/>
            <person name="Daum C."/>
            <person name="Hundley H."/>
            <person name="Pangilinan J."/>
            <person name="Johnson J."/>
            <person name="Barry K."/>
            <person name="LaButti K."/>
            <person name="Ng V."/>
            <person name="Ahrendt S."/>
            <person name="Min B."/>
            <person name="Choi I.G."/>
            <person name="Park H."/>
            <person name="Plett J.M."/>
            <person name="Magnuson J."/>
            <person name="Spatafora J.W."/>
            <person name="Nagy L.G."/>
            <person name="Henrissat B."/>
            <person name="Grigoriev I.V."/>
            <person name="Yang Z.L."/>
            <person name="Xu J."/>
            <person name="Martin F.M."/>
        </authorList>
    </citation>
    <scope>NUCLEOTIDE SEQUENCE</scope>
    <source>
        <strain evidence="1">KUC20120723A-06</strain>
    </source>
</reference>
<keyword evidence="2" id="KW-1185">Reference proteome</keyword>
<evidence type="ECO:0000313" key="1">
    <source>
        <dbReference type="EMBL" id="KAH7931137.1"/>
    </source>
</evidence>
<gene>
    <name evidence="1" type="ORF">BV22DRAFT_1027898</name>
</gene>
<name>A0ACB8C005_9AGAM</name>